<dbReference type="Pfam" id="PF05699">
    <property type="entry name" value="Dimer_Tnp_hAT"/>
    <property type="match status" value="1"/>
</dbReference>
<evidence type="ECO:0000256" key="1">
    <source>
        <dbReference type="SAM" id="MobiDB-lite"/>
    </source>
</evidence>
<feature type="region of interest" description="Disordered" evidence="1">
    <location>
        <begin position="41"/>
        <end position="60"/>
    </location>
</feature>
<dbReference type="AlphaFoldDB" id="A0A915KVE9"/>
<proteinExistence type="predicted"/>
<organism evidence="3 4">
    <name type="scientific">Romanomermis culicivorax</name>
    <name type="common">Nematode worm</name>
    <dbReference type="NCBI Taxonomy" id="13658"/>
    <lineage>
        <taxon>Eukaryota</taxon>
        <taxon>Metazoa</taxon>
        <taxon>Ecdysozoa</taxon>
        <taxon>Nematoda</taxon>
        <taxon>Enoplea</taxon>
        <taxon>Dorylaimia</taxon>
        <taxon>Mermithida</taxon>
        <taxon>Mermithoidea</taxon>
        <taxon>Mermithidae</taxon>
        <taxon>Romanomermis</taxon>
    </lineage>
</organism>
<dbReference type="InterPro" id="IPR008906">
    <property type="entry name" value="HATC_C_dom"/>
</dbReference>
<dbReference type="WBParaSite" id="nRc.2.0.1.t41535-RA">
    <property type="protein sequence ID" value="nRc.2.0.1.t41535-RA"/>
    <property type="gene ID" value="nRc.2.0.1.g41535"/>
</dbReference>
<sequence>MDDEYTKYSQKYKVHQMDNEVPTTSNAASAMDKINVVETPAKTRQKLATPPQTDLEVPDTLEEEKIVDPADLPNQDPWPFTQQQIADAQKIDPRLDQTRQRVENQKKEFLHDEDTTMAEVTLWRKKWTDGKREKMPYCAVKALKECNQEFFLNIKKLLKILATIPVTTANNERVFSNL</sequence>
<feature type="domain" description="HAT C-terminal dimerisation" evidence="2">
    <location>
        <begin position="144"/>
        <end position="177"/>
    </location>
</feature>
<accession>A0A915KVE9</accession>
<dbReference type="GO" id="GO:0046983">
    <property type="term" value="F:protein dimerization activity"/>
    <property type="evidence" value="ECO:0007669"/>
    <property type="project" value="InterPro"/>
</dbReference>
<reference evidence="4" key="1">
    <citation type="submission" date="2022-11" db="UniProtKB">
        <authorList>
            <consortium name="WormBaseParasite"/>
        </authorList>
    </citation>
    <scope>IDENTIFICATION</scope>
</reference>
<name>A0A915KVE9_ROMCU</name>
<dbReference type="Proteomes" id="UP000887565">
    <property type="component" value="Unplaced"/>
</dbReference>
<evidence type="ECO:0000259" key="2">
    <source>
        <dbReference type="Pfam" id="PF05699"/>
    </source>
</evidence>
<evidence type="ECO:0000313" key="4">
    <source>
        <dbReference type="WBParaSite" id="nRc.2.0.1.t41535-RA"/>
    </source>
</evidence>
<keyword evidence="3" id="KW-1185">Reference proteome</keyword>
<evidence type="ECO:0000313" key="3">
    <source>
        <dbReference type="Proteomes" id="UP000887565"/>
    </source>
</evidence>
<protein>
    <submittedName>
        <fullName evidence="4">HAT C-terminal dimerisation domain-containing protein</fullName>
    </submittedName>
</protein>